<feature type="domain" description="ABC transporter" evidence="13">
    <location>
        <begin position="10"/>
        <end position="260"/>
    </location>
</feature>
<dbReference type="Proteomes" id="UP000032534">
    <property type="component" value="Unassembled WGS sequence"/>
</dbReference>
<dbReference type="InterPro" id="IPR014138">
    <property type="entry name" value="Nickel_NikD"/>
</dbReference>
<evidence type="ECO:0000256" key="10">
    <source>
        <dbReference type="ARBA" id="ARBA00023065"/>
    </source>
</evidence>
<keyword evidence="15" id="KW-1185">Reference proteome</keyword>
<protein>
    <submittedName>
        <fullName evidence="14">Nickel ABC transporter ATP-binding protein</fullName>
    </submittedName>
</protein>
<dbReference type="GO" id="GO:0005886">
    <property type="term" value="C:plasma membrane"/>
    <property type="evidence" value="ECO:0007669"/>
    <property type="project" value="UniProtKB-SubCell"/>
</dbReference>
<dbReference type="SUPFAM" id="SSF52540">
    <property type="entry name" value="P-loop containing nucleoside triphosphate hydrolases"/>
    <property type="match status" value="1"/>
</dbReference>
<keyword evidence="9" id="KW-1278">Translocase</keyword>
<accession>A0A0D7X5R3</accession>
<dbReference type="CDD" id="cd03257">
    <property type="entry name" value="ABC_NikE_OppD_transporters"/>
    <property type="match status" value="1"/>
</dbReference>
<dbReference type="InterPro" id="IPR003439">
    <property type="entry name" value="ABC_transporter-like_ATP-bd"/>
</dbReference>
<proteinExistence type="inferred from homology"/>
<name>A0A0D7X5R3_9BACL</name>
<keyword evidence="11" id="KW-0921">Nickel transport</keyword>
<dbReference type="Pfam" id="PF00005">
    <property type="entry name" value="ABC_tran"/>
    <property type="match status" value="1"/>
</dbReference>
<keyword evidence="3" id="KW-0813">Transport</keyword>
<dbReference type="InterPro" id="IPR003593">
    <property type="entry name" value="AAA+_ATPase"/>
</dbReference>
<evidence type="ECO:0000256" key="2">
    <source>
        <dbReference type="ARBA" id="ARBA00005417"/>
    </source>
</evidence>
<gene>
    <name evidence="14" type="ORF">QD47_12485</name>
</gene>
<keyword evidence="4" id="KW-1003">Cell membrane</keyword>
<dbReference type="AlphaFoldDB" id="A0A0D7X5R3"/>
<evidence type="ECO:0000256" key="5">
    <source>
        <dbReference type="ARBA" id="ARBA00022519"/>
    </source>
</evidence>
<evidence type="ECO:0000256" key="1">
    <source>
        <dbReference type="ARBA" id="ARBA00004202"/>
    </source>
</evidence>
<keyword evidence="6" id="KW-0533">Nickel</keyword>
<dbReference type="InterPro" id="IPR017871">
    <property type="entry name" value="ABC_transporter-like_CS"/>
</dbReference>
<evidence type="ECO:0000313" key="14">
    <source>
        <dbReference type="EMBL" id="KJD45347.1"/>
    </source>
</evidence>
<dbReference type="GO" id="GO:0005524">
    <property type="term" value="F:ATP binding"/>
    <property type="evidence" value="ECO:0007669"/>
    <property type="project" value="UniProtKB-KW"/>
</dbReference>
<evidence type="ECO:0000256" key="3">
    <source>
        <dbReference type="ARBA" id="ARBA00022448"/>
    </source>
</evidence>
<evidence type="ECO:0000256" key="11">
    <source>
        <dbReference type="ARBA" id="ARBA00023112"/>
    </source>
</evidence>
<dbReference type="SMART" id="SM00382">
    <property type="entry name" value="AAA"/>
    <property type="match status" value="1"/>
</dbReference>
<keyword evidence="10" id="KW-0406">Ion transport</keyword>
<evidence type="ECO:0000256" key="12">
    <source>
        <dbReference type="ARBA" id="ARBA00023136"/>
    </source>
</evidence>
<dbReference type="Gene3D" id="3.40.50.300">
    <property type="entry name" value="P-loop containing nucleotide triphosphate hydrolases"/>
    <property type="match status" value="1"/>
</dbReference>
<evidence type="ECO:0000259" key="13">
    <source>
        <dbReference type="PROSITE" id="PS50893"/>
    </source>
</evidence>
<evidence type="ECO:0000313" key="15">
    <source>
        <dbReference type="Proteomes" id="UP000032534"/>
    </source>
</evidence>
<evidence type="ECO:0000256" key="8">
    <source>
        <dbReference type="ARBA" id="ARBA00022840"/>
    </source>
</evidence>
<reference evidence="14 15" key="1">
    <citation type="submission" date="2014-11" db="EMBL/GenBank/DDBJ databases">
        <title>Draft Genome Sequences of Paenibacillus polymyxa NRRL B-30509 and Paenibacillus terrae NRRL B-30644, Strains from a Poultry Environment that Produce Tridecaptin A and Paenicidins.</title>
        <authorList>
            <person name="van Belkum M.J."/>
            <person name="Lohans C.T."/>
            <person name="Vederas J.C."/>
        </authorList>
    </citation>
    <scope>NUCLEOTIDE SEQUENCE [LARGE SCALE GENOMIC DNA]</scope>
    <source>
        <strain evidence="14 15">NRRL B-30644</strain>
    </source>
</reference>
<dbReference type="OrthoDB" id="9802264at2"/>
<dbReference type="PANTHER" id="PTHR43297:SF2">
    <property type="entry name" value="DIPEPTIDE TRANSPORT ATP-BINDING PROTEIN DPPD"/>
    <property type="match status" value="1"/>
</dbReference>
<keyword evidence="8 14" id="KW-0067">ATP-binding</keyword>
<organism evidence="14 15">
    <name type="scientific">Paenibacillus terrae</name>
    <dbReference type="NCBI Taxonomy" id="159743"/>
    <lineage>
        <taxon>Bacteria</taxon>
        <taxon>Bacillati</taxon>
        <taxon>Bacillota</taxon>
        <taxon>Bacilli</taxon>
        <taxon>Bacillales</taxon>
        <taxon>Paenibacillaceae</taxon>
        <taxon>Paenibacillus</taxon>
    </lineage>
</organism>
<dbReference type="GO" id="GO:0016887">
    <property type="term" value="F:ATP hydrolysis activity"/>
    <property type="evidence" value="ECO:0007669"/>
    <property type="project" value="InterPro"/>
</dbReference>
<keyword evidence="12" id="KW-0472">Membrane</keyword>
<sequence length="276" mass="30626">MDDGAKSKVLEVSGLQVKLKTDAGAVSLLEPIHFELKKGQVLGLVGESGSGKTVTCNALLQLLDRQTMDVEGSVRLNGRELNGMASEEIRRIRGKEIAFIMQNPMSAFTPVYTIGSQFMETIRTHTGLTTRQARDLAISALENMNLPDPAKLMKRYSFQLSGGMLQRVMIAISMCLRPAVVIADEPTTALDVVNQLQVLRELNRLRMEYDTSILLISHDLGVISQMADEVAVMQRGRIVEQAEVHQLFDQPQHDYTKMLLHARPKLSLRGVNQVGE</sequence>
<dbReference type="NCBIfam" id="TIGR02770">
    <property type="entry name" value="nickel_nikD"/>
    <property type="match status" value="1"/>
</dbReference>
<dbReference type="GO" id="GO:0015413">
    <property type="term" value="F:ABC-type nickel transporter activity"/>
    <property type="evidence" value="ECO:0007669"/>
    <property type="project" value="InterPro"/>
</dbReference>
<dbReference type="InterPro" id="IPR027417">
    <property type="entry name" value="P-loop_NTPase"/>
</dbReference>
<dbReference type="PANTHER" id="PTHR43297">
    <property type="entry name" value="OLIGOPEPTIDE TRANSPORT ATP-BINDING PROTEIN APPD"/>
    <property type="match status" value="1"/>
</dbReference>
<dbReference type="RefSeq" id="WP_044646434.1">
    <property type="nucleotide sequence ID" value="NZ_JTHP01000021.1"/>
</dbReference>
<evidence type="ECO:0000256" key="4">
    <source>
        <dbReference type="ARBA" id="ARBA00022475"/>
    </source>
</evidence>
<dbReference type="InterPro" id="IPR050388">
    <property type="entry name" value="ABC_Ni/Peptide_Import"/>
</dbReference>
<comment type="caution">
    <text evidence="14">The sequence shown here is derived from an EMBL/GenBank/DDBJ whole genome shotgun (WGS) entry which is preliminary data.</text>
</comment>
<dbReference type="PATRIC" id="fig|159743.3.peg.2783"/>
<dbReference type="GO" id="GO:0016151">
    <property type="term" value="F:nickel cation binding"/>
    <property type="evidence" value="ECO:0007669"/>
    <property type="project" value="InterPro"/>
</dbReference>
<comment type="subcellular location">
    <subcellularLocation>
        <location evidence="1">Cell membrane</location>
        <topology evidence="1">Peripheral membrane protein</topology>
    </subcellularLocation>
</comment>
<dbReference type="PROSITE" id="PS00211">
    <property type="entry name" value="ABC_TRANSPORTER_1"/>
    <property type="match status" value="1"/>
</dbReference>
<evidence type="ECO:0000256" key="6">
    <source>
        <dbReference type="ARBA" id="ARBA00022596"/>
    </source>
</evidence>
<dbReference type="PROSITE" id="PS50893">
    <property type="entry name" value="ABC_TRANSPORTER_2"/>
    <property type="match status" value="1"/>
</dbReference>
<comment type="similarity">
    <text evidence="2">Belongs to the ABC transporter superfamily.</text>
</comment>
<keyword evidence="7" id="KW-0547">Nucleotide-binding</keyword>
<evidence type="ECO:0000256" key="9">
    <source>
        <dbReference type="ARBA" id="ARBA00022967"/>
    </source>
</evidence>
<keyword evidence="5" id="KW-0997">Cell inner membrane</keyword>
<evidence type="ECO:0000256" key="7">
    <source>
        <dbReference type="ARBA" id="ARBA00022741"/>
    </source>
</evidence>
<dbReference type="EMBL" id="JTHP01000021">
    <property type="protein sequence ID" value="KJD45347.1"/>
    <property type="molecule type" value="Genomic_DNA"/>
</dbReference>